<dbReference type="GO" id="GO:0008726">
    <property type="term" value="F:alkanesulfonate monooxygenase activity"/>
    <property type="evidence" value="ECO:0007669"/>
    <property type="project" value="TreeGrafter"/>
</dbReference>
<keyword evidence="7" id="KW-1185">Reference proteome</keyword>
<dbReference type="GO" id="GO:0046306">
    <property type="term" value="P:alkanesulfonate catabolic process"/>
    <property type="evidence" value="ECO:0007669"/>
    <property type="project" value="TreeGrafter"/>
</dbReference>
<dbReference type="InParanoid" id="E3IU52"/>
<name>E3IU52_PSEI1</name>
<evidence type="ECO:0000313" key="7">
    <source>
        <dbReference type="Proteomes" id="UP000002484"/>
    </source>
</evidence>
<dbReference type="Pfam" id="PF00296">
    <property type="entry name" value="Bac_luciferase"/>
    <property type="match status" value="1"/>
</dbReference>
<dbReference type="SUPFAM" id="SSF51679">
    <property type="entry name" value="Bacterial luciferase-like"/>
    <property type="match status" value="1"/>
</dbReference>
<evidence type="ECO:0000313" key="6">
    <source>
        <dbReference type="EMBL" id="ADP81245.1"/>
    </source>
</evidence>
<organism evidence="6 7">
    <name type="scientific">Pseudofrankia inefficax (strain DSM 45817 / CECT 9037 / DDB 130130 / EuI1c)</name>
    <name type="common">Frankia inefficax</name>
    <dbReference type="NCBI Taxonomy" id="298654"/>
    <lineage>
        <taxon>Bacteria</taxon>
        <taxon>Bacillati</taxon>
        <taxon>Actinomycetota</taxon>
        <taxon>Actinomycetes</taxon>
        <taxon>Frankiales</taxon>
        <taxon>Frankiaceae</taxon>
        <taxon>Pseudofrankia</taxon>
    </lineage>
</organism>
<evidence type="ECO:0000256" key="1">
    <source>
        <dbReference type="ARBA" id="ARBA00022630"/>
    </source>
</evidence>
<dbReference type="Gene3D" id="3.20.20.30">
    <property type="entry name" value="Luciferase-like domain"/>
    <property type="match status" value="1"/>
</dbReference>
<evidence type="ECO:0000256" key="2">
    <source>
        <dbReference type="ARBA" id="ARBA00022643"/>
    </source>
</evidence>
<evidence type="ECO:0000256" key="4">
    <source>
        <dbReference type="ARBA" id="ARBA00023033"/>
    </source>
</evidence>
<dbReference type="eggNOG" id="COG2141">
    <property type="taxonomic scope" value="Bacteria"/>
</dbReference>
<keyword evidence="2" id="KW-0288">FMN</keyword>
<evidence type="ECO:0000259" key="5">
    <source>
        <dbReference type="Pfam" id="PF00296"/>
    </source>
</evidence>
<dbReference type="InterPro" id="IPR036661">
    <property type="entry name" value="Luciferase-like_sf"/>
</dbReference>
<keyword evidence="3" id="KW-0560">Oxidoreductase</keyword>
<dbReference type="STRING" id="298654.FraEuI1c_3232"/>
<keyword evidence="4" id="KW-0503">Monooxygenase</keyword>
<dbReference type="InterPro" id="IPR011251">
    <property type="entry name" value="Luciferase-like_dom"/>
</dbReference>
<keyword evidence="1" id="KW-0285">Flavoprotein</keyword>
<dbReference type="InterPro" id="IPR050172">
    <property type="entry name" value="SsuD_RutA_monooxygenase"/>
</dbReference>
<evidence type="ECO:0000256" key="3">
    <source>
        <dbReference type="ARBA" id="ARBA00023002"/>
    </source>
</evidence>
<dbReference type="OrthoDB" id="3206024at2"/>
<protein>
    <submittedName>
        <fullName evidence="6">Putative F420-dependent oxidoreductase</fullName>
    </submittedName>
</protein>
<dbReference type="PANTHER" id="PTHR42847">
    <property type="entry name" value="ALKANESULFONATE MONOOXYGENASE"/>
    <property type="match status" value="1"/>
</dbReference>
<dbReference type="NCBIfam" id="TIGR03619">
    <property type="entry name" value="F420_Rv2161c"/>
    <property type="match status" value="1"/>
</dbReference>
<sequence>MGKFGVRITGARMRDCKAIAEIYEDAGFESIWVPDHLALPVEMPTDYPYRSDGTLPFGTDVALYDPWLWLSYLAAATERVKLATGVFILPLRHPLPTARSLVTLDRLSGGRAVLGIGVGWLDAEFDWVGQAFKDRGRRTDATIRALRALWTEDVTEVHDEFFDFGPTRFRPKPVHRSIPIEIGGKSAAALRRTAELGDGWIEVGSRTVDVFGERVRDLHGRRAELGRTGPFEVTVSDRSLLKAATGFKELFDAGATRIVVDPPRSPAGAIEVDQLAEWAKAFARDNILPLADA</sequence>
<dbReference type="AlphaFoldDB" id="E3IU52"/>
<dbReference type="KEGG" id="fri:FraEuI1c_3232"/>
<reference evidence="6 7" key="1">
    <citation type="submission" date="2010-10" db="EMBL/GenBank/DDBJ databases">
        <title>Complete sequence of Frankia sp. EuI1c.</title>
        <authorList>
            <consortium name="US DOE Joint Genome Institute"/>
            <person name="Lucas S."/>
            <person name="Copeland A."/>
            <person name="Lapidus A."/>
            <person name="Cheng J.-F."/>
            <person name="Bruce D."/>
            <person name="Goodwin L."/>
            <person name="Pitluck S."/>
            <person name="Chertkov O."/>
            <person name="Detter J.C."/>
            <person name="Han C."/>
            <person name="Tapia R."/>
            <person name="Land M."/>
            <person name="Hauser L."/>
            <person name="Jeffries C."/>
            <person name="Kyrpides N."/>
            <person name="Ivanova N."/>
            <person name="Mikhailova N."/>
            <person name="Beauchemin N."/>
            <person name="Sen A."/>
            <person name="Sur S.A."/>
            <person name="Gtari M."/>
            <person name="Wall L."/>
            <person name="Tisa L."/>
            <person name="Woyke T."/>
        </authorList>
    </citation>
    <scope>NUCLEOTIDE SEQUENCE [LARGE SCALE GENOMIC DNA]</scope>
    <source>
        <strain evidence="7">DSM 45817 / CECT 9037 / EuI1c</strain>
    </source>
</reference>
<dbReference type="InterPro" id="IPR019921">
    <property type="entry name" value="Lucif-like_OxRdtase_Rv2161c"/>
</dbReference>
<dbReference type="HOGENOM" id="CLU_027853_7_0_11"/>
<dbReference type="Proteomes" id="UP000002484">
    <property type="component" value="Chromosome"/>
</dbReference>
<feature type="domain" description="Luciferase-like" evidence="5">
    <location>
        <begin position="10"/>
        <end position="235"/>
    </location>
</feature>
<gene>
    <name evidence="6" type="ordered locus">FraEuI1c_3232</name>
</gene>
<dbReference type="RefSeq" id="WP_013424363.1">
    <property type="nucleotide sequence ID" value="NC_014666.1"/>
</dbReference>
<dbReference type="PANTHER" id="PTHR42847:SF4">
    <property type="entry name" value="ALKANESULFONATE MONOOXYGENASE-RELATED"/>
    <property type="match status" value="1"/>
</dbReference>
<dbReference type="EMBL" id="CP002299">
    <property type="protein sequence ID" value="ADP81245.1"/>
    <property type="molecule type" value="Genomic_DNA"/>
</dbReference>
<accession>E3IU52</accession>
<proteinExistence type="predicted"/>